<dbReference type="Gene3D" id="1.10.10.10">
    <property type="entry name" value="Winged helix-like DNA-binding domain superfamily/Winged helix DNA-binding domain"/>
    <property type="match status" value="1"/>
</dbReference>
<feature type="transmembrane region" description="Helical" evidence="2">
    <location>
        <begin position="163"/>
        <end position="184"/>
    </location>
</feature>
<dbReference type="GO" id="GO:0003677">
    <property type="term" value="F:DNA binding"/>
    <property type="evidence" value="ECO:0007669"/>
    <property type="project" value="InterPro"/>
</dbReference>
<dbReference type="Pfam" id="PF00196">
    <property type="entry name" value="GerE"/>
    <property type="match status" value="1"/>
</dbReference>
<name>A0A3P3XND2_9SPIR</name>
<dbReference type="EMBL" id="FWDO01000004">
    <property type="protein sequence ID" value="SLM17777.1"/>
    <property type="molecule type" value="Genomic_DNA"/>
</dbReference>
<dbReference type="InterPro" id="IPR018184">
    <property type="entry name" value="Integrin_alpha_C_CS"/>
</dbReference>
<dbReference type="GO" id="GO:0006355">
    <property type="term" value="P:regulation of DNA-templated transcription"/>
    <property type="evidence" value="ECO:0007669"/>
    <property type="project" value="InterPro"/>
</dbReference>
<proteinExistence type="predicted"/>
<feature type="region of interest" description="Disordered" evidence="1">
    <location>
        <begin position="1"/>
        <end position="23"/>
    </location>
</feature>
<feature type="domain" description="HTH luxR-type" evidence="3">
    <location>
        <begin position="199"/>
        <end position="264"/>
    </location>
</feature>
<feature type="transmembrane region" description="Helical" evidence="2">
    <location>
        <begin position="137"/>
        <end position="157"/>
    </location>
</feature>
<dbReference type="PRINTS" id="PR00038">
    <property type="entry name" value="HTHLUXR"/>
</dbReference>
<keyword evidence="2" id="KW-1133">Transmembrane helix</keyword>
<evidence type="ECO:0000256" key="2">
    <source>
        <dbReference type="SAM" id="Phobius"/>
    </source>
</evidence>
<dbReference type="InterPro" id="IPR016032">
    <property type="entry name" value="Sig_transdc_resp-reg_C-effctor"/>
</dbReference>
<feature type="transmembrane region" description="Helical" evidence="2">
    <location>
        <begin position="38"/>
        <end position="57"/>
    </location>
</feature>
<organism evidence="4">
    <name type="scientific">uncultured spirochete</name>
    <dbReference type="NCBI Taxonomy" id="156406"/>
    <lineage>
        <taxon>Bacteria</taxon>
        <taxon>Pseudomonadati</taxon>
        <taxon>Spirochaetota</taxon>
        <taxon>Spirochaetia</taxon>
        <taxon>Spirochaetales</taxon>
        <taxon>environmental samples</taxon>
    </lineage>
</organism>
<dbReference type="PROSITE" id="PS00242">
    <property type="entry name" value="INTEGRIN_ALPHA"/>
    <property type="match status" value="1"/>
</dbReference>
<feature type="transmembrane region" description="Helical" evidence="2">
    <location>
        <begin position="107"/>
        <end position="125"/>
    </location>
</feature>
<dbReference type="InterPro" id="IPR000792">
    <property type="entry name" value="Tscrpt_reg_LuxR_C"/>
</dbReference>
<reference evidence="4" key="1">
    <citation type="submission" date="2017-02" db="EMBL/GenBank/DDBJ databases">
        <authorList>
            <person name="Regsiter A."/>
            <person name="William W."/>
        </authorList>
    </citation>
    <scope>NUCLEOTIDE SEQUENCE</scope>
    <source>
        <strain evidence="4">BdmA 4</strain>
    </source>
</reference>
<evidence type="ECO:0000256" key="1">
    <source>
        <dbReference type="SAM" id="MobiDB-lite"/>
    </source>
</evidence>
<sequence>MKDFENQISSSTKKETTSSTPAPDIDPSALPLLQKSSFFFFLIVSFFIVLNIVLVTLKPERPPLRHYSPEFLIIEGLFSLGFLIASISRSLSWLGPIMLLAFLPFHLSSHIASMYSLGAFLIAIIELYRIGFFKRAGLFKITTLFIYYALTVLLVGIARSVFVVEIIMPIIFLFLFFLYLLPLFQGKWQINILRPRQKIRYKDLNLSERETDFLKQCLDGATFKEIASRNHVSESTVRNTFAHIYHKFEVSGRRGLLSKFADFDIID</sequence>
<dbReference type="InterPro" id="IPR036388">
    <property type="entry name" value="WH-like_DNA-bd_sf"/>
</dbReference>
<protein>
    <recommendedName>
        <fullName evidence="3">HTH luxR-type domain-containing protein</fullName>
    </recommendedName>
</protein>
<dbReference type="SMART" id="SM00421">
    <property type="entry name" value="HTH_LUXR"/>
    <property type="match status" value="1"/>
</dbReference>
<keyword evidence="2" id="KW-0812">Transmembrane</keyword>
<accession>A0A3P3XND2</accession>
<dbReference type="SUPFAM" id="SSF46894">
    <property type="entry name" value="C-terminal effector domain of the bipartite response regulators"/>
    <property type="match status" value="1"/>
</dbReference>
<keyword evidence="2" id="KW-0472">Membrane</keyword>
<evidence type="ECO:0000259" key="3">
    <source>
        <dbReference type="PROSITE" id="PS50043"/>
    </source>
</evidence>
<dbReference type="AlphaFoldDB" id="A0A3P3XND2"/>
<gene>
    <name evidence="4" type="ORF">SPIRO4BDMA_40346</name>
</gene>
<feature type="transmembrane region" description="Helical" evidence="2">
    <location>
        <begin position="69"/>
        <end position="87"/>
    </location>
</feature>
<dbReference type="PROSITE" id="PS50043">
    <property type="entry name" value="HTH_LUXR_2"/>
    <property type="match status" value="1"/>
</dbReference>
<evidence type="ECO:0000313" key="4">
    <source>
        <dbReference type="EMBL" id="SLM17777.1"/>
    </source>
</evidence>